<accession>A0A2H3CXU5</accession>
<proteinExistence type="predicted"/>
<protein>
    <submittedName>
        <fullName evidence="2">Uncharacterized protein</fullName>
    </submittedName>
</protein>
<reference evidence="3" key="1">
    <citation type="journal article" date="2017" name="Nat. Ecol. Evol.">
        <title>Genome expansion and lineage-specific genetic innovations in the forest pathogenic fungi Armillaria.</title>
        <authorList>
            <person name="Sipos G."/>
            <person name="Prasanna A.N."/>
            <person name="Walter M.C."/>
            <person name="O'Connor E."/>
            <person name="Balint B."/>
            <person name="Krizsan K."/>
            <person name="Kiss B."/>
            <person name="Hess J."/>
            <person name="Varga T."/>
            <person name="Slot J."/>
            <person name="Riley R."/>
            <person name="Boka B."/>
            <person name="Rigling D."/>
            <person name="Barry K."/>
            <person name="Lee J."/>
            <person name="Mihaltcheva S."/>
            <person name="LaButti K."/>
            <person name="Lipzen A."/>
            <person name="Waldron R."/>
            <person name="Moloney N.M."/>
            <person name="Sperisen C."/>
            <person name="Kredics L."/>
            <person name="Vagvoelgyi C."/>
            <person name="Patrignani A."/>
            <person name="Fitzpatrick D."/>
            <person name="Nagy I."/>
            <person name="Doyle S."/>
            <person name="Anderson J.B."/>
            <person name="Grigoriev I.V."/>
            <person name="Gueldener U."/>
            <person name="Muensterkoetter M."/>
            <person name="Nagy L.G."/>
        </authorList>
    </citation>
    <scope>NUCLEOTIDE SEQUENCE [LARGE SCALE GENOMIC DNA]</scope>
    <source>
        <strain evidence="3">Ar21-2</strain>
    </source>
</reference>
<dbReference type="InParanoid" id="A0A2H3CXU5"/>
<evidence type="ECO:0000256" key="1">
    <source>
        <dbReference type="SAM" id="MobiDB-lite"/>
    </source>
</evidence>
<dbReference type="AlphaFoldDB" id="A0A2H3CXU5"/>
<feature type="region of interest" description="Disordered" evidence="1">
    <location>
        <begin position="1"/>
        <end position="32"/>
    </location>
</feature>
<sequence length="140" mass="15734">MKARRKEQGRTFGRRVSGNGSSSGASKVLTSGRCTSPTSVTYHHPSPTLYLPLPFLHMPSHASYELGYIVEGRLWWSGFASTLCIDIRRASAVAAKWSSIFRKFRTEVQVHKIVQRRLTFNAQPSQFTFNSFKLQASSHA</sequence>
<gene>
    <name evidence="2" type="ORF">ARMGADRAFT_446423</name>
</gene>
<feature type="compositionally biased region" description="Low complexity" evidence="1">
    <location>
        <begin position="17"/>
        <end position="26"/>
    </location>
</feature>
<dbReference type="EMBL" id="KZ293676">
    <property type="protein sequence ID" value="PBK87869.1"/>
    <property type="molecule type" value="Genomic_DNA"/>
</dbReference>
<evidence type="ECO:0000313" key="2">
    <source>
        <dbReference type="EMBL" id="PBK87869.1"/>
    </source>
</evidence>
<keyword evidence="3" id="KW-1185">Reference proteome</keyword>
<dbReference type="Proteomes" id="UP000217790">
    <property type="component" value="Unassembled WGS sequence"/>
</dbReference>
<evidence type="ECO:0000313" key="3">
    <source>
        <dbReference type="Proteomes" id="UP000217790"/>
    </source>
</evidence>
<organism evidence="2 3">
    <name type="scientific">Armillaria gallica</name>
    <name type="common">Bulbous honey fungus</name>
    <name type="synonym">Armillaria bulbosa</name>
    <dbReference type="NCBI Taxonomy" id="47427"/>
    <lineage>
        <taxon>Eukaryota</taxon>
        <taxon>Fungi</taxon>
        <taxon>Dikarya</taxon>
        <taxon>Basidiomycota</taxon>
        <taxon>Agaricomycotina</taxon>
        <taxon>Agaricomycetes</taxon>
        <taxon>Agaricomycetidae</taxon>
        <taxon>Agaricales</taxon>
        <taxon>Marasmiineae</taxon>
        <taxon>Physalacriaceae</taxon>
        <taxon>Armillaria</taxon>
    </lineage>
</organism>
<name>A0A2H3CXU5_ARMGA</name>